<name>B0DSI5_LACBS</name>
<gene>
    <name evidence="9" type="ORF">LACBIDRAFT_309522</name>
</gene>
<feature type="region of interest" description="Disordered" evidence="6">
    <location>
        <begin position="531"/>
        <end position="691"/>
    </location>
</feature>
<dbReference type="PANTHER" id="PTHR13710:SF154">
    <property type="entry name" value="RECQ HELICASE, PUTATIVE (AFU_ORTHOLOGUE AFUA_6G14720)-RELATED"/>
    <property type="match status" value="1"/>
</dbReference>
<dbReference type="GO" id="GO:0005694">
    <property type="term" value="C:chromosome"/>
    <property type="evidence" value="ECO:0007669"/>
    <property type="project" value="TreeGrafter"/>
</dbReference>
<dbReference type="PANTHER" id="PTHR13710">
    <property type="entry name" value="DNA HELICASE RECQ FAMILY MEMBER"/>
    <property type="match status" value="1"/>
</dbReference>
<evidence type="ECO:0000259" key="7">
    <source>
        <dbReference type="PROSITE" id="PS51192"/>
    </source>
</evidence>
<evidence type="ECO:0000313" key="9">
    <source>
        <dbReference type="EMBL" id="EDR02554.1"/>
    </source>
</evidence>
<feature type="compositionally biased region" description="Pro residues" evidence="6">
    <location>
        <begin position="681"/>
        <end position="691"/>
    </location>
</feature>
<proteinExistence type="inferred from homology"/>
<protein>
    <recommendedName>
        <fullName evidence="5">DNA 3'-5' helicase</fullName>
        <ecNumber evidence="5">5.6.2.4</ecNumber>
    </recommendedName>
</protein>
<evidence type="ECO:0000256" key="5">
    <source>
        <dbReference type="ARBA" id="ARBA00034808"/>
    </source>
</evidence>
<dbReference type="GO" id="GO:0005524">
    <property type="term" value="F:ATP binding"/>
    <property type="evidence" value="ECO:0007669"/>
    <property type="project" value="UniProtKB-KW"/>
</dbReference>
<feature type="compositionally biased region" description="Polar residues" evidence="6">
    <location>
        <begin position="611"/>
        <end position="621"/>
    </location>
</feature>
<dbReference type="InterPro" id="IPR001650">
    <property type="entry name" value="Helicase_C-like"/>
</dbReference>
<feature type="domain" description="Helicase ATP-binding" evidence="7">
    <location>
        <begin position="29"/>
        <end position="159"/>
    </location>
</feature>
<dbReference type="SUPFAM" id="SSF52540">
    <property type="entry name" value="P-loop containing nucleoside triphosphate hydrolases"/>
    <property type="match status" value="1"/>
</dbReference>
<dbReference type="InterPro" id="IPR027417">
    <property type="entry name" value="P-loop_NTPase"/>
</dbReference>
<dbReference type="HOGENOM" id="CLU_001103_19_4_1"/>
<dbReference type="InParanoid" id="B0DSI5"/>
<dbReference type="InterPro" id="IPR011545">
    <property type="entry name" value="DEAD/DEAH_box_helicase_dom"/>
</dbReference>
<evidence type="ECO:0000259" key="8">
    <source>
        <dbReference type="PROSITE" id="PS51194"/>
    </source>
</evidence>
<dbReference type="GO" id="GO:0003676">
    <property type="term" value="F:nucleic acid binding"/>
    <property type="evidence" value="ECO:0007669"/>
    <property type="project" value="InterPro"/>
</dbReference>
<dbReference type="GO" id="GO:0005737">
    <property type="term" value="C:cytoplasm"/>
    <property type="evidence" value="ECO:0007669"/>
    <property type="project" value="TreeGrafter"/>
</dbReference>
<dbReference type="OrthoDB" id="10261556at2759"/>
<dbReference type="Proteomes" id="UP000001194">
    <property type="component" value="Unassembled WGS sequence"/>
</dbReference>
<evidence type="ECO:0000313" key="10">
    <source>
        <dbReference type="Proteomes" id="UP000001194"/>
    </source>
</evidence>
<dbReference type="Pfam" id="PF00271">
    <property type="entry name" value="Helicase_C"/>
    <property type="match status" value="1"/>
</dbReference>
<dbReference type="GO" id="GO:0009378">
    <property type="term" value="F:four-way junction helicase activity"/>
    <property type="evidence" value="ECO:0007669"/>
    <property type="project" value="TreeGrafter"/>
</dbReference>
<dbReference type="AlphaFoldDB" id="B0DSI5"/>
<keyword evidence="10" id="KW-1185">Reference proteome</keyword>
<evidence type="ECO:0000256" key="2">
    <source>
        <dbReference type="ARBA" id="ARBA00022741"/>
    </source>
</evidence>
<dbReference type="EC" id="5.6.2.4" evidence="5"/>
<reference evidence="9 10" key="1">
    <citation type="journal article" date="2008" name="Nature">
        <title>The genome of Laccaria bicolor provides insights into mycorrhizal symbiosis.</title>
        <authorList>
            <person name="Martin F."/>
            <person name="Aerts A."/>
            <person name="Ahren D."/>
            <person name="Brun A."/>
            <person name="Danchin E.G.J."/>
            <person name="Duchaussoy F."/>
            <person name="Gibon J."/>
            <person name="Kohler A."/>
            <person name="Lindquist E."/>
            <person name="Pereda V."/>
            <person name="Salamov A."/>
            <person name="Shapiro H.J."/>
            <person name="Wuyts J."/>
            <person name="Blaudez D."/>
            <person name="Buee M."/>
            <person name="Brokstein P."/>
            <person name="Canbaeck B."/>
            <person name="Cohen D."/>
            <person name="Courty P.E."/>
            <person name="Coutinho P.M."/>
            <person name="Delaruelle C."/>
            <person name="Detter J.C."/>
            <person name="Deveau A."/>
            <person name="DiFazio S."/>
            <person name="Duplessis S."/>
            <person name="Fraissinet-Tachet L."/>
            <person name="Lucic E."/>
            <person name="Frey-Klett P."/>
            <person name="Fourrey C."/>
            <person name="Feussner I."/>
            <person name="Gay G."/>
            <person name="Grimwood J."/>
            <person name="Hoegger P.J."/>
            <person name="Jain P."/>
            <person name="Kilaru S."/>
            <person name="Labbe J."/>
            <person name="Lin Y.C."/>
            <person name="Legue V."/>
            <person name="Le Tacon F."/>
            <person name="Marmeisse R."/>
            <person name="Melayah D."/>
            <person name="Montanini B."/>
            <person name="Muratet M."/>
            <person name="Nehls U."/>
            <person name="Niculita-Hirzel H."/>
            <person name="Oudot-Le Secq M.P."/>
            <person name="Peter M."/>
            <person name="Quesneville H."/>
            <person name="Rajashekar B."/>
            <person name="Reich M."/>
            <person name="Rouhier N."/>
            <person name="Schmutz J."/>
            <person name="Yin T."/>
            <person name="Chalot M."/>
            <person name="Henrissat B."/>
            <person name="Kuees U."/>
            <person name="Lucas S."/>
            <person name="Van de Peer Y."/>
            <person name="Podila G.K."/>
            <person name="Polle A."/>
            <person name="Pukkila P.J."/>
            <person name="Richardson P.M."/>
            <person name="Rouze P."/>
            <person name="Sanders I.R."/>
            <person name="Stajich J.E."/>
            <person name="Tunlid A."/>
            <person name="Tuskan G."/>
            <person name="Grigoriev I.V."/>
        </authorList>
    </citation>
    <scope>NUCLEOTIDE SEQUENCE [LARGE SCALE GENOMIC DNA]</scope>
    <source>
        <strain evidence="10">S238N-H82 / ATCC MYA-4686</strain>
    </source>
</reference>
<dbReference type="GO" id="GO:0043138">
    <property type="term" value="F:3'-5' DNA helicase activity"/>
    <property type="evidence" value="ECO:0007669"/>
    <property type="project" value="UniProtKB-EC"/>
</dbReference>
<dbReference type="STRING" id="486041.B0DSI5"/>
<evidence type="ECO:0000256" key="4">
    <source>
        <dbReference type="ARBA" id="ARBA00034617"/>
    </source>
</evidence>
<dbReference type="InterPro" id="IPR014001">
    <property type="entry name" value="Helicase_ATP-bd"/>
</dbReference>
<keyword evidence="2" id="KW-0547">Nucleotide-binding</keyword>
<dbReference type="GeneID" id="6082473"/>
<keyword evidence="3" id="KW-0067">ATP-binding</keyword>
<dbReference type="Pfam" id="PF00270">
    <property type="entry name" value="DEAD"/>
    <property type="match status" value="1"/>
</dbReference>
<dbReference type="PROSITE" id="PS51192">
    <property type="entry name" value="HELICASE_ATP_BIND_1"/>
    <property type="match status" value="1"/>
</dbReference>
<accession>B0DSI5</accession>
<organism evidence="10">
    <name type="scientific">Laccaria bicolor (strain S238N-H82 / ATCC MYA-4686)</name>
    <name type="common">Bicoloured deceiver</name>
    <name type="synonym">Laccaria laccata var. bicolor</name>
    <dbReference type="NCBI Taxonomy" id="486041"/>
    <lineage>
        <taxon>Eukaryota</taxon>
        <taxon>Fungi</taxon>
        <taxon>Dikarya</taxon>
        <taxon>Basidiomycota</taxon>
        <taxon>Agaricomycotina</taxon>
        <taxon>Agaricomycetes</taxon>
        <taxon>Agaricomycetidae</taxon>
        <taxon>Agaricales</taxon>
        <taxon>Agaricineae</taxon>
        <taxon>Hydnangiaceae</taxon>
        <taxon>Laccaria</taxon>
    </lineage>
</organism>
<dbReference type="PROSITE" id="PS51194">
    <property type="entry name" value="HELICASE_CTER"/>
    <property type="match status" value="1"/>
</dbReference>
<evidence type="ECO:0000256" key="1">
    <source>
        <dbReference type="ARBA" id="ARBA00005446"/>
    </source>
</evidence>
<dbReference type="SMART" id="SM00490">
    <property type="entry name" value="HELICc"/>
    <property type="match status" value="1"/>
</dbReference>
<feature type="compositionally biased region" description="Pro residues" evidence="6">
    <location>
        <begin position="576"/>
        <end position="585"/>
    </location>
</feature>
<dbReference type="KEGG" id="lbc:LACBIDRAFT_309522"/>
<dbReference type="Gene3D" id="3.40.50.300">
    <property type="entry name" value="P-loop containing nucleotide triphosphate hydrolases"/>
    <property type="match status" value="2"/>
</dbReference>
<dbReference type="RefSeq" id="XP_001886917.1">
    <property type="nucleotide sequence ID" value="XM_001886882.1"/>
</dbReference>
<dbReference type="GO" id="GO:0000724">
    <property type="term" value="P:double-strand break repair via homologous recombination"/>
    <property type="evidence" value="ECO:0007669"/>
    <property type="project" value="TreeGrafter"/>
</dbReference>
<sequence length="691" mass="76773">MVTFMVSPLIALQEEQVSCQRNTCLVDDMSTQAENFRNEFKLTAIAINSAHGGCTKEIMADVCSGKWQIVVISPEMLLSKRFIKNVLRNPEMRSRILSIVVDEAHVVSHWGSGFRKKYGTLGILRALLPKDTPMVAMSATLPARVWQDVLKKLQFDEQNYTYLNLGNDRPNVSLVVCAIQNTISSYSDLDFLIPRDIREVNDIKKCFVYADNITAGSDMMEHLYDIAPEGFCEAGIIRTYSAAFSVKYRREVMVLFKAGHIRILICTDAAGMGCNISDIDIVVQWKLPSSVSSFVQRAGRAARGYGRSGLVVLLVEKSAYDVDLTDPQGKTKGKPKTKKANVREPTNYAKSKDKDYAVNHGVLRGAFGGASDEIPARIEVPLDQLAIDEGLHMLVQSMDCRRKVLTEIYGNEIPQPTVACCDLCSPALLNHTRPAPPSRTSRKKNVTPGIVDKQLKKAIVKWRKEIWTHDFGDSLFGPSAILSDTAVESLSSFGNIERLIDLEIALGGYWAWFGRYGDKLLNLFKSLDVGPKQHKPPKPWAARGEKRASQPGDGDASGVKEDQPKRRRTSKFMEVPPTPVNPRPGPSSSRHTLPAPSTPMPPPFPYHHAQLPTTMSSSPLANNPYAALATPQPNHYHLPQMQRTPPSFHFPISYYYPTNTPSSSSSRQPPNPLFYPHLYPRNPPPPPPPNS</sequence>
<feature type="compositionally biased region" description="Low complexity" evidence="6">
    <location>
        <begin position="651"/>
        <end position="668"/>
    </location>
</feature>
<evidence type="ECO:0000256" key="3">
    <source>
        <dbReference type="ARBA" id="ARBA00022840"/>
    </source>
</evidence>
<comment type="similarity">
    <text evidence="1">Belongs to the helicase family. RecQ subfamily.</text>
</comment>
<dbReference type="EMBL" id="DS547130">
    <property type="protein sequence ID" value="EDR02554.1"/>
    <property type="molecule type" value="Genomic_DNA"/>
</dbReference>
<feature type="domain" description="Helicase C-terminal" evidence="8">
    <location>
        <begin position="192"/>
        <end position="346"/>
    </location>
</feature>
<evidence type="ECO:0000256" key="6">
    <source>
        <dbReference type="SAM" id="MobiDB-lite"/>
    </source>
</evidence>
<comment type="catalytic activity">
    <reaction evidence="4">
        <text>Couples ATP hydrolysis with the unwinding of duplex DNA by translocating in the 3'-5' direction.</text>
        <dbReference type="EC" id="5.6.2.4"/>
    </reaction>
</comment>
<feature type="compositionally biased region" description="Pro residues" evidence="6">
    <location>
        <begin position="596"/>
        <end position="605"/>
    </location>
</feature>